<evidence type="ECO:0000256" key="4">
    <source>
        <dbReference type="ARBA" id="ARBA00022840"/>
    </source>
</evidence>
<dbReference type="GO" id="GO:0003677">
    <property type="term" value="F:DNA binding"/>
    <property type="evidence" value="ECO:0007669"/>
    <property type="project" value="InterPro"/>
</dbReference>
<dbReference type="Gene3D" id="3.40.50.300">
    <property type="entry name" value="P-loop containing nucleotide triphosphate hydrolases"/>
    <property type="match status" value="1"/>
</dbReference>
<dbReference type="EMBL" id="CADCXN010000006">
    <property type="protein sequence ID" value="CAA9889461.1"/>
    <property type="molecule type" value="Genomic_DNA"/>
</dbReference>
<keyword evidence="3" id="KW-0347">Helicase</keyword>
<evidence type="ECO:0000256" key="1">
    <source>
        <dbReference type="ARBA" id="ARBA00022741"/>
    </source>
</evidence>
<keyword evidence="4" id="KW-0067">ATP-binding</keyword>
<gene>
    <name evidence="6" type="ORF">METHB2_1030001</name>
</gene>
<proteinExistence type="predicted"/>
<dbReference type="GO" id="GO:0043138">
    <property type="term" value="F:3'-5' DNA helicase activity"/>
    <property type="evidence" value="ECO:0007669"/>
    <property type="project" value="TreeGrafter"/>
</dbReference>
<dbReference type="PANTHER" id="PTHR11070">
    <property type="entry name" value="UVRD / RECB / PCRA DNA HELICASE FAMILY MEMBER"/>
    <property type="match status" value="1"/>
</dbReference>
<sequence>MKIINETPLTEEQFNIVNHQRGIAIVTAGPGTRKTHTLVFRIKKLIDQGYRPESIQVLTFTTKADNHIKSKLPNDSR</sequence>
<evidence type="ECO:0000259" key="5">
    <source>
        <dbReference type="Pfam" id="PF00580"/>
    </source>
</evidence>
<dbReference type="PANTHER" id="PTHR11070:SF46">
    <property type="entry name" value="ATP-DEPENDENT DNA HELICASE HMI1, MITOCHONDRIAL"/>
    <property type="match status" value="1"/>
</dbReference>
<name>A0A8S0XH73_9GAMM</name>
<dbReference type="InterPro" id="IPR014016">
    <property type="entry name" value="UvrD-like_ATP-bd"/>
</dbReference>
<dbReference type="GO" id="GO:0000725">
    <property type="term" value="P:recombinational repair"/>
    <property type="evidence" value="ECO:0007669"/>
    <property type="project" value="TreeGrafter"/>
</dbReference>
<dbReference type="GO" id="GO:0016787">
    <property type="term" value="F:hydrolase activity"/>
    <property type="evidence" value="ECO:0007669"/>
    <property type="project" value="UniProtKB-KW"/>
</dbReference>
<dbReference type="InterPro" id="IPR027417">
    <property type="entry name" value="P-loop_NTPase"/>
</dbReference>
<keyword evidence="1" id="KW-0547">Nucleotide-binding</keyword>
<evidence type="ECO:0000256" key="3">
    <source>
        <dbReference type="ARBA" id="ARBA00022806"/>
    </source>
</evidence>
<protein>
    <recommendedName>
        <fullName evidence="5">UvrD-like helicase ATP-binding domain-containing protein</fullName>
    </recommendedName>
</protein>
<reference evidence="6 7" key="1">
    <citation type="submission" date="2020-02" db="EMBL/GenBank/DDBJ databases">
        <authorList>
            <person name="Hogendoorn C."/>
        </authorList>
    </citation>
    <scope>NUCLEOTIDE SEQUENCE [LARGE SCALE GENOMIC DNA]</scope>
    <source>
        <strain evidence="6">METHB21</strain>
    </source>
</reference>
<evidence type="ECO:0000313" key="7">
    <source>
        <dbReference type="Proteomes" id="UP000494216"/>
    </source>
</evidence>
<organism evidence="6 7">
    <name type="scientific">Candidatus Methylobacter favarea</name>
    <dbReference type="NCBI Taxonomy" id="2707345"/>
    <lineage>
        <taxon>Bacteria</taxon>
        <taxon>Pseudomonadati</taxon>
        <taxon>Pseudomonadota</taxon>
        <taxon>Gammaproteobacteria</taxon>
        <taxon>Methylococcales</taxon>
        <taxon>Methylococcaceae</taxon>
        <taxon>Methylobacter</taxon>
    </lineage>
</organism>
<keyword evidence="2" id="KW-0378">Hydrolase</keyword>
<dbReference type="InterPro" id="IPR000212">
    <property type="entry name" value="DNA_helicase_UvrD/REP"/>
</dbReference>
<accession>A0A8S0XH73</accession>
<dbReference type="GO" id="GO:0005524">
    <property type="term" value="F:ATP binding"/>
    <property type="evidence" value="ECO:0007669"/>
    <property type="project" value="UniProtKB-KW"/>
</dbReference>
<feature type="domain" description="UvrD-like helicase ATP-binding" evidence="5">
    <location>
        <begin position="9"/>
        <end position="72"/>
    </location>
</feature>
<dbReference type="RefSeq" id="WP_174624475.1">
    <property type="nucleotide sequence ID" value="NZ_CADCXN010000006.1"/>
</dbReference>
<dbReference type="SUPFAM" id="SSF52540">
    <property type="entry name" value="P-loop containing nucleoside triphosphate hydrolases"/>
    <property type="match status" value="1"/>
</dbReference>
<evidence type="ECO:0000256" key="2">
    <source>
        <dbReference type="ARBA" id="ARBA00022801"/>
    </source>
</evidence>
<evidence type="ECO:0000313" key="6">
    <source>
        <dbReference type="EMBL" id="CAA9889461.1"/>
    </source>
</evidence>
<comment type="caution">
    <text evidence="6">The sequence shown here is derived from an EMBL/GenBank/DDBJ whole genome shotgun (WGS) entry which is preliminary data.</text>
</comment>
<keyword evidence="7" id="KW-1185">Reference proteome</keyword>
<dbReference type="Proteomes" id="UP000494216">
    <property type="component" value="Unassembled WGS sequence"/>
</dbReference>
<dbReference type="AlphaFoldDB" id="A0A8S0XH73"/>
<dbReference type="Pfam" id="PF00580">
    <property type="entry name" value="UvrD-helicase"/>
    <property type="match status" value="1"/>
</dbReference>